<evidence type="ECO:0008006" key="3">
    <source>
        <dbReference type="Google" id="ProtNLM"/>
    </source>
</evidence>
<dbReference type="EMBL" id="LLXJ01000500">
    <property type="protein sequence ID" value="PKC08982.1"/>
    <property type="molecule type" value="Genomic_DNA"/>
</dbReference>
<dbReference type="Proteomes" id="UP000232722">
    <property type="component" value="Unassembled WGS sequence"/>
</dbReference>
<reference evidence="1 2" key="1">
    <citation type="submission" date="2016-04" db="EMBL/GenBank/DDBJ databases">
        <title>Genome analyses suggest a sexual origin of heterokaryosis in a supposedly ancient asexual fungus.</title>
        <authorList>
            <person name="Ropars J."/>
            <person name="Sedzielewska K."/>
            <person name="Noel J."/>
            <person name="Charron P."/>
            <person name="Farinelli L."/>
            <person name="Marton T."/>
            <person name="Kruger M."/>
            <person name="Pelin A."/>
            <person name="Brachmann A."/>
            <person name="Corradi N."/>
        </authorList>
    </citation>
    <scope>NUCLEOTIDE SEQUENCE [LARGE SCALE GENOMIC DNA]</scope>
    <source>
        <strain evidence="1 2">A5</strain>
    </source>
</reference>
<protein>
    <recommendedName>
        <fullName evidence="3">Protein kinase domain-containing protein</fullName>
    </recommendedName>
</protein>
<dbReference type="AlphaFoldDB" id="A0A2N0PQ83"/>
<reference evidence="1 2" key="2">
    <citation type="submission" date="2017-09" db="EMBL/GenBank/DDBJ databases">
        <title>Extensive intraspecific genome diversity in a model arbuscular mycorrhizal fungus.</title>
        <authorList>
            <person name="Chen E.C."/>
            <person name="Morin E."/>
            <person name="Beaudet D."/>
            <person name="Noel J."/>
            <person name="Ndikumana S."/>
            <person name="Charron P."/>
            <person name="St-Onge C."/>
            <person name="Giorgi J."/>
            <person name="Grigoriev I.V."/>
            <person name="Roux C."/>
            <person name="Martin F.M."/>
            <person name="Corradi N."/>
        </authorList>
    </citation>
    <scope>NUCLEOTIDE SEQUENCE [LARGE SCALE GENOMIC DNA]</scope>
    <source>
        <strain evidence="1 2">A5</strain>
    </source>
</reference>
<accession>A0A2N0PQ83</accession>
<dbReference type="VEuPathDB" id="FungiDB:FUN_017106"/>
<dbReference type="SUPFAM" id="SSF56112">
    <property type="entry name" value="Protein kinase-like (PK-like)"/>
    <property type="match status" value="1"/>
</dbReference>
<evidence type="ECO:0000313" key="2">
    <source>
        <dbReference type="Proteomes" id="UP000232722"/>
    </source>
</evidence>
<evidence type="ECO:0000313" key="1">
    <source>
        <dbReference type="EMBL" id="PKC08982.1"/>
    </source>
</evidence>
<sequence length="232" mass="27647">MNLLQYIQQYGRMVHYDMIVIINKRGYSRKQSKKVNLKLYSSQNINNEFLNEAKVYFERNHLYGISQNPYSKNYIMLFSGNEKIDSLIQEKQLGINKYDDIIIEWISYDKFDDIKELRKDEFSTIYSAIWKDGPLQYDRNKREYSREQSIKVNLKSYNSQNTINGFLNEFNNIKEIGKSGFAKVYSAIWVDGPLFYNRATRIYTRNKDKKVALKCLYNSQNITSEFLNETKL</sequence>
<name>A0A2N0PQ83_9GLOM</name>
<proteinExistence type="predicted"/>
<dbReference type="InterPro" id="IPR011009">
    <property type="entry name" value="Kinase-like_dom_sf"/>
</dbReference>
<comment type="caution">
    <text evidence="1">The sequence shown here is derived from an EMBL/GenBank/DDBJ whole genome shotgun (WGS) entry which is preliminary data.</text>
</comment>
<dbReference type="VEuPathDB" id="FungiDB:RhiirFUN_011458"/>
<organism evidence="1 2">
    <name type="scientific">Rhizophagus irregularis</name>
    <dbReference type="NCBI Taxonomy" id="588596"/>
    <lineage>
        <taxon>Eukaryota</taxon>
        <taxon>Fungi</taxon>
        <taxon>Fungi incertae sedis</taxon>
        <taxon>Mucoromycota</taxon>
        <taxon>Glomeromycotina</taxon>
        <taxon>Glomeromycetes</taxon>
        <taxon>Glomerales</taxon>
        <taxon>Glomeraceae</taxon>
        <taxon>Rhizophagus</taxon>
    </lineage>
</organism>
<gene>
    <name evidence="1" type="ORF">RhiirA5_416258</name>
</gene>
<dbReference type="Gene3D" id="3.30.200.20">
    <property type="entry name" value="Phosphorylase Kinase, domain 1"/>
    <property type="match status" value="1"/>
</dbReference>